<dbReference type="AlphaFoldDB" id="A0A7N2N7C8"/>
<dbReference type="InterPro" id="IPR011009">
    <property type="entry name" value="Kinase-like_dom_sf"/>
</dbReference>
<dbReference type="InterPro" id="IPR047173">
    <property type="entry name" value="STRAD_A/B-like"/>
</dbReference>
<dbReference type="GO" id="GO:0043539">
    <property type="term" value="F:protein serine/threonine kinase activator activity"/>
    <property type="evidence" value="ECO:0007669"/>
    <property type="project" value="InterPro"/>
</dbReference>
<dbReference type="GO" id="GO:1902456">
    <property type="term" value="P:regulation of stomatal opening"/>
    <property type="evidence" value="ECO:0007669"/>
    <property type="project" value="TreeGrafter"/>
</dbReference>
<sequence>MVNEEEYPSNSYSYKILEQIGVGANSIIYKAICLAKNSTEVAIKTIVDDQSREDVINKFKSITHPNIVKVYCSFMVDGSLWLIMPFLSTNSIESIVTSSFQNRNPYWIASEVKSPNPNLVDGYSMKIDIWAFGVTALELALGCLPLSACWCVGIDLFARFHGSDRRVVCG</sequence>
<evidence type="ECO:0000256" key="2">
    <source>
        <dbReference type="PROSITE-ProRule" id="PRU10141"/>
    </source>
</evidence>
<protein>
    <recommendedName>
        <fullName evidence="3">Protein kinase domain-containing protein</fullName>
    </recommendedName>
</protein>
<organism evidence="4 5">
    <name type="scientific">Quercus lobata</name>
    <name type="common">Valley oak</name>
    <dbReference type="NCBI Taxonomy" id="97700"/>
    <lineage>
        <taxon>Eukaryota</taxon>
        <taxon>Viridiplantae</taxon>
        <taxon>Streptophyta</taxon>
        <taxon>Embryophyta</taxon>
        <taxon>Tracheophyta</taxon>
        <taxon>Spermatophyta</taxon>
        <taxon>Magnoliopsida</taxon>
        <taxon>eudicotyledons</taxon>
        <taxon>Gunneridae</taxon>
        <taxon>Pentapetalae</taxon>
        <taxon>rosids</taxon>
        <taxon>fabids</taxon>
        <taxon>Fagales</taxon>
        <taxon>Fagaceae</taxon>
        <taxon>Quercus</taxon>
    </lineage>
</organism>
<dbReference type="GO" id="GO:0004672">
    <property type="term" value="F:protein kinase activity"/>
    <property type="evidence" value="ECO:0007669"/>
    <property type="project" value="InterPro"/>
</dbReference>
<comment type="similarity">
    <text evidence="1">Belongs to the protein kinase superfamily. STE Ser/Thr protein kinase family. STE20 subfamily.</text>
</comment>
<dbReference type="InterPro" id="IPR017441">
    <property type="entry name" value="Protein_kinase_ATP_BS"/>
</dbReference>
<name>A0A7N2N7C8_QUELO</name>
<dbReference type="Pfam" id="PF00069">
    <property type="entry name" value="Pkinase"/>
    <property type="match status" value="1"/>
</dbReference>
<keyword evidence="5" id="KW-1185">Reference proteome</keyword>
<reference evidence="4" key="1">
    <citation type="submission" date="2021-01" db="UniProtKB">
        <authorList>
            <consortium name="EnsemblPlants"/>
        </authorList>
    </citation>
    <scope>IDENTIFICATION</scope>
</reference>
<dbReference type="SMART" id="SM00220">
    <property type="entry name" value="S_TKc"/>
    <property type="match status" value="1"/>
</dbReference>
<keyword evidence="2" id="KW-0067">ATP-binding</keyword>
<dbReference type="PROSITE" id="PS00107">
    <property type="entry name" value="PROTEIN_KINASE_ATP"/>
    <property type="match status" value="1"/>
</dbReference>
<dbReference type="EnsemblPlants" id="QL93p2007_0023:mrna">
    <property type="protein sequence ID" value="QL93p2007_0023:mrna"/>
    <property type="gene ID" value="QL93p2007_0023"/>
</dbReference>
<dbReference type="Gramene" id="QL93p2007_0023:mrna">
    <property type="protein sequence ID" value="QL93p2007_0023:mrna"/>
    <property type="gene ID" value="QL93p2007_0023"/>
</dbReference>
<dbReference type="Gene3D" id="1.10.510.10">
    <property type="entry name" value="Transferase(Phosphotransferase) domain 1"/>
    <property type="match status" value="1"/>
</dbReference>
<feature type="domain" description="Protein kinase" evidence="3">
    <location>
        <begin position="14"/>
        <end position="170"/>
    </location>
</feature>
<evidence type="ECO:0000256" key="1">
    <source>
        <dbReference type="ARBA" id="ARBA00008874"/>
    </source>
</evidence>
<evidence type="ECO:0000259" key="3">
    <source>
        <dbReference type="PROSITE" id="PS50011"/>
    </source>
</evidence>
<dbReference type="SUPFAM" id="SSF56112">
    <property type="entry name" value="Protein kinase-like (PK-like)"/>
    <property type="match status" value="1"/>
</dbReference>
<dbReference type="InterPro" id="IPR000719">
    <property type="entry name" value="Prot_kinase_dom"/>
</dbReference>
<keyword evidence="2" id="KW-0547">Nucleotide-binding</keyword>
<dbReference type="Proteomes" id="UP000594261">
    <property type="component" value="Unassembled WGS sequence"/>
</dbReference>
<evidence type="ECO:0000313" key="4">
    <source>
        <dbReference type="EnsemblPlants" id="QL93p2007_0023:mrna"/>
    </source>
</evidence>
<proteinExistence type="inferred from homology"/>
<dbReference type="PANTHER" id="PTHR48014:SF7">
    <property type="entry name" value="SERINE_THREONINE-PROTEIN KINASE BLUS1"/>
    <property type="match status" value="1"/>
</dbReference>
<dbReference type="PROSITE" id="PS50011">
    <property type="entry name" value="PROTEIN_KINASE_DOM"/>
    <property type="match status" value="1"/>
</dbReference>
<dbReference type="GO" id="GO:0005524">
    <property type="term" value="F:ATP binding"/>
    <property type="evidence" value="ECO:0007669"/>
    <property type="project" value="UniProtKB-UniRule"/>
</dbReference>
<dbReference type="PANTHER" id="PTHR48014">
    <property type="entry name" value="SERINE/THREONINE-PROTEIN KINASE FRAY2"/>
    <property type="match status" value="1"/>
</dbReference>
<dbReference type="Gene3D" id="3.30.200.20">
    <property type="entry name" value="Phosphorylase Kinase, domain 1"/>
    <property type="match status" value="1"/>
</dbReference>
<feature type="binding site" evidence="2">
    <location>
        <position position="44"/>
    </location>
    <ligand>
        <name>ATP</name>
        <dbReference type="ChEBI" id="CHEBI:30616"/>
    </ligand>
</feature>
<dbReference type="InParanoid" id="A0A7N2N7C8"/>
<evidence type="ECO:0000313" key="5">
    <source>
        <dbReference type="Proteomes" id="UP000594261"/>
    </source>
</evidence>
<accession>A0A7N2N7C8</accession>